<evidence type="ECO:0000313" key="4">
    <source>
        <dbReference type="Proteomes" id="UP000000263"/>
    </source>
</evidence>
<dbReference type="SMART" id="SM00858">
    <property type="entry name" value="SAF"/>
    <property type="match status" value="1"/>
</dbReference>
<dbReference type="STRING" id="383372.Rcas_1684"/>
<reference evidence="3 4" key="1">
    <citation type="submission" date="2007-08" db="EMBL/GenBank/DDBJ databases">
        <title>Complete sequence of Roseiflexus castenholzii DSM 13941.</title>
        <authorList>
            <consortium name="US DOE Joint Genome Institute"/>
            <person name="Copeland A."/>
            <person name="Lucas S."/>
            <person name="Lapidus A."/>
            <person name="Barry K."/>
            <person name="Glavina del Rio T."/>
            <person name="Dalin E."/>
            <person name="Tice H."/>
            <person name="Pitluck S."/>
            <person name="Thompson L.S."/>
            <person name="Brettin T."/>
            <person name="Bruce D."/>
            <person name="Detter J.C."/>
            <person name="Han C."/>
            <person name="Tapia R."/>
            <person name="Schmutz J."/>
            <person name="Larimer F."/>
            <person name="Land M."/>
            <person name="Hauser L."/>
            <person name="Kyrpides N."/>
            <person name="Mikhailova N."/>
            <person name="Bryant D.A."/>
            <person name="Hanada S."/>
            <person name="Tsukatani Y."/>
            <person name="Richardson P."/>
        </authorList>
    </citation>
    <scope>NUCLEOTIDE SEQUENCE [LARGE SCALE GENOMIC DNA]</scope>
    <source>
        <strain evidence="4">DSM 13941 / HLO8</strain>
    </source>
</reference>
<dbReference type="InterPro" id="IPR013974">
    <property type="entry name" value="SAF"/>
</dbReference>
<accession>A7NJV6</accession>
<dbReference type="eggNOG" id="COG3745">
    <property type="taxonomic scope" value="Bacteria"/>
</dbReference>
<feature type="compositionally biased region" description="Pro residues" evidence="1">
    <location>
        <begin position="325"/>
        <end position="336"/>
    </location>
</feature>
<protein>
    <submittedName>
        <fullName evidence="3">SAF domain protein</fullName>
    </submittedName>
</protein>
<feature type="domain" description="SAF" evidence="2">
    <location>
        <begin position="47"/>
        <end position="114"/>
    </location>
</feature>
<feature type="compositionally biased region" description="Low complexity" evidence="1">
    <location>
        <begin position="214"/>
        <end position="223"/>
    </location>
</feature>
<dbReference type="Proteomes" id="UP000000263">
    <property type="component" value="Chromosome"/>
</dbReference>
<name>A7NJV6_ROSCS</name>
<feature type="region of interest" description="Disordered" evidence="1">
    <location>
        <begin position="211"/>
        <end position="241"/>
    </location>
</feature>
<gene>
    <name evidence="3" type="ordered locus">Rcas_1684</name>
</gene>
<dbReference type="Pfam" id="PF08666">
    <property type="entry name" value="SAF"/>
    <property type="match status" value="1"/>
</dbReference>
<evidence type="ECO:0000313" key="3">
    <source>
        <dbReference type="EMBL" id="ABU57776.1"/>
    </source>
</evidence>
<dbReference type="AlphaFoldDB" id="A7NJV6"/>
<evidence type="ECO:0000256" key="1">
    <source>
        <dbReference type="SAM" id="MobiDB-lite"/>
    </source>
</evidence>
<dbReference type="EMBL" id="CP000804">
    <property type="protein sequence ID" value="ABU57776.1"/>
    <property type="molecule type" value="Genomic_DNA"/>
</dbReference>
<dbReference type="KEGG" id="rca:Rcas_1684"/>
<organism evidence="3 4">
    <name type="scientific">Roseiflexus castenholzii (strain DSM 13941 / HLO8)</name>
    <dbReference type="NCBI Taxonomy" id="383372"/>
    <lineage>
        <taxon>Bacteria</taxon>
        <taxon>Bacillati</taxon>
        <taxon>Chloroflexota</taxon>
        <taxon>Chloroflexia</taxon>
        <taxon>Chloroflexales</taxon>
        <taxon>Roseiflexineae</taxon>
        <taxon>Roseiflexaceae</taxon>
        <taxon>Roseiflexus</taxon>
    </lineage>
</organism>
<dbReference type="HOGENOM" id="CLU_791539_0_0_0"/>
<sequence>MRRGGLLLLLGVVIAAAAALLFFFFFQTPPAPETTALPQEPTPVPLRKVVAARVDIPANTVLTDTETLLTLRDIPEPEYNAAPDQYFTSVGELTTKVTLRALNATEIIRARDLTDAGLSFQVPPPDTIDAPRNKVFPLEVGNLTGVADQIRPGDSVDLVMTYEIRRLIIRPSLTTDPETGQLVVTPIEETLVDRVTKTMVQNVQVLRVLKPAIPQDTGTPTPGGAQGEPAPPPSSAQQQGDTYVPGAQWILLLAMTDQEAEIVKFTLDQQDPKPQITLVLRGRDDGDIEETTGITLRLLTSRYGLPLPEPLQPLALAPEEITPGPARPTPTSFPQP</sequence>
<keyword evidence="4" id="KW-1185">Reference proteome</keyword>
<feature type="region of interest" description="Disordered" evidence="1">
    <location>
        <begin position="317"/>
        <end position="336"/>
    </location>
</feature>
<dbReference type="OrthoDB" id="146902at2"/>
<evidence type="ECO:0000259" key="2">
    <source>
        <dbReference type="SMART" id="SM00858"/>
    </source>
</evidence>
<proteinExistence type="predicted"/>
<dbReference type="RefSeq" id="WP_012120203.1">
    <property type="nucleotide sequence ID" value="NC_009767.1"/>
</dbReference>